<name>A0A0B7BVI0_9EUPU</name>
<dbReference type="AlphaFoldDB" id="A0A0B7BVI0"/>
<accession>A0A0B7BVI0</accession>
<organism evidence="1">
    <name type="scientific">Arion vulgaris</name>
    <dbReference type="NCBI Taxonomy" id="1028688"/>
    <lineage>
        <taxon>Eukaryota</taxon>
        <taxon>Metazoa</taxon>
        <taxon>Spiralia</taxon>
        <taxon>Lophotrochozoa</taxon>
        <taxon>Mollusca</taxon>
        <taxon>Gastropoda</taxon>
        <taxon>Heterobranchia</taxon>
        <taxon>Euthyneura</taxon>
        <taxon>Panpulmonata</taxon>
        <taxon>Eupulmonata</taxon>
        <taxon>Stylommatophora</taxon>
        <taxon>Helicina</taxon>
        <taxon>Arionoidea</taxon>
        <taxon>Arionidae</taxon>
        <taxon>Arion</taxon>
    </lineage>
</organism>
<reference evidence="1" key="1">
    <citation type="submission" date="2014-12" db="EMBL/GenBank/DDBJ databases">
        <title>Insight into the proteome of Arion vulgaris.</title>
        <authorList>
            <person name="Aradska J."/>
            <person name="Bulat T."/>
            <person name="Smidak R."/>
            <person name="Sarate P."/>
            <person name="Gangsoo J."/>
            <person name="Sialana F."/>
            <person name="Bilban M."/>
            <person name="Lubec G."/>
        </authorList>
    </citation>
    <scope>NUCLEOTIDE SEQUENCE</scope>
    <source>
        <tissue evidence="1">Skin</tissue>
    </source>
</reference>
<evidence type="ECO:0000313" key="1">
    <source>
        <dbReference type="EMBL" id="CEK96978.1"/>
    </source>
</evidence>
<protein>
    <submittedName>
        <fullName evidence="1">Uncharacterized protein</fullName>
    </submittedName>
</protein>
<dbReference type="EMBL" id="HACG01050113">
    <property type="protein sequence ID" value="CEK96978.1"/>
    <property type="molecule type" value="Transcribed_RNA"/>
</dbReference>
<gene>
    <name evidence="1" type="primary">ORF214231</name>
</gene>
<proteinExistence type="predicted"/>
<sequence length="56" mass="6742">MYVRQNLGRNHFEYSLEMGLEMSAKLKQALDISVKYNNKNNNKYRLLNLSYFDVHE</sequence>
<feature type="non-terminal residue" evidence="1">
    <location>
        <position position="56"/>
    </location>
</feature>